<organism evidence="1">
    <name type="scientific">viral metagenome</name>
    <dbReference type="NCBI Taxonomy" id="1070528"/>
    <lineage>
        <taxon>unclassified sequences</taxon>
        <taxon>metagenomes</taxon>
        <taxon>organismal metagenomes</taxon>
    </lineage>
</organism>
<name>A0A6H1ZBS1_9ZZZZ</name>
<sequence length="336" mass="35633">MVITGGATLLDALKTTGTMPADWQNQQRALDRLMEQQRARQGGGIKAFQPSQPRTLTPAMQRQAAIDYQRATQGGRIPMPQVTDPGASAVSSGGATSIPGITNPYFDPATQQKGYSALEQALAPGIRGGTEQVMSQISPYMRGSRGASLLREVMQPAQQARAQFGLGQAQAGTAYEAELPFRAAPFTGTFGGEKTFPTQVAEAAMTGQYGGRPTTSYISQMMPWITEGYLPSSTLPGMEGIRTGREIDPAESAAQRAGFRSAYEQALYMADPEAYERMFGKRSGSPVFTEGGGGWGATLDPSTGMPWGAVPNVGSDKPYLGMAYGPHVARGGIRAF</sequence>
<dbReference type="AlphaFoldDB" id="A0A6H1ZBS1"/>
<proteinExistence type="predicted"/>
<gene>
    <name evidence="1" type="ORF">TM448A00171_0023</name>
</gene>
<dbReference type="EMBL" id="MT143984">
    <property type="protein sequence ID" value="QJA45004.1"/>
    <property type="molecule type" value="Genomic_DNA"/>
</dbReference>
<protein>
    <submittedName>
        <fullName evidence="1">Uncharacterized protein</fullName>
    </submittedName>
</protein>
<reference evidence="1" key="1">
    <citation type="submission" date="2020-03" db="EMBL/GenBank/DDBJ databases">
        <title>The deep terrestrial virosphere.</title>
        <authorList>
            <person name="Holmfeldt K."/>
            <person name="Nilsson E."/>
            <person name="Simone D."/>
            <person name="Lopez-Fernandez M."/>
            <person name="Wu X."/>
            <person name="de Brujin I."/>
            <person name="Lundin D."/>
            <person name="Andersson A."/>
            <person name="Bertilsson S."/>
            <person name="Dopson M."/>
        </authorList>
    </citation>
    <scope>NUCLEOTIDE SEQUENCE</scope>
    <source>
        <strain evidence="1">TM448A00171</strain>
    </source>
</reference>
<accession>A0A6H1ZBS1</accession>
<evidence type="ECO:0000313" key="1">
    <source>
        <dbReference type="EMBL" id="QJA45004.1"/>
    </source>
</evidence>